<keyword evidence="7" id="KW-0408">Iron</keyword>
<feature type="domain" description="Dyp-type peroxidase C-terminal" evidence="12">
    <location>
        <begin position="220"/>
        <end position="403"/>
    </location>
</feature>
<evidence type="ECO:0000259" key="11">
    <source>
        <dbReference type="Pfam" id="PF04261"/>
    </source>
</evidence>
<evidence type="ECO:0000259" key="12">
    <source>
        <dbReference type="Pfam" id="PF20628"/>
    </source>
</evidence>
<evidence type="ECO:0000256" key="6">
    <source>
        <dbReference type="ARBA" id="ARBA00023002"/>
    </source>
</evidence>
<dbReference type="Pfam" id="PF20628">
    <property type="entry name" value="Dyp_perox_C"/>
    <property type="match status" value="1"/>
</dbReference>
<dbReference type="GO" id="GO:0020037">
    <property type="term" value="F:heme binding"/>
    <property type="evidence" value="ECO:0007669"/>
    <property type="project" value="InterPro"/>
</dbReference>
<evidence type="ECO:0000256" key="4">
    <source>
        <dbReference type="ARBA" id="ARBA00022723"/>
    </source>
</evidence>
<feature type="chain" id="PRO_5044568378" evidence="10">
    <location>
        <begin position="24"/>
        <end position="421"/>
    </location>
</feature>
<accession>A0A1X7K6L5</accession>
<evidence type="ECO:0000313" key="13">
    <source>
        <dbReference type="EMBL" id="NLP40229.1"/>
    </source>
</evidence>
<name>A0A1X7K6L5_9CORY</name>
<dbReference type="Proteomes" id="UP000568696">
    <property type="component" value="Unassembled WGS sequence"/>
</dbReference>
<feature type="signal peptide" evidence="10">
    <location>
        <begin position="1"/>
        <end position="23"/>
    </location>
</feature>
<protein>
    <submittedName>
        <fullName evidence="14">Dye decolorizing peroxidase</fullName>
    </submittedName>
    <submittedName>
        <fullName evidence="13">Dyp-type peroxidase</fullName>
    </submittedName>
</protein>
<dbReference type="NCBIfam" id="TIGR01409">
    <property type="entry name" value="TAT_signal_seq"/>
    <property type="match status" value="1"/>
</dbReference>
<evidence type="ECO:0000313" key="14">
    <source>
        <dbReference type="EMBL" id="SMG36532.1"/>
    </source>
</evidence>
<dbReference type="AlphaFoldDB" id="A0A1X7K6L5"/>
<dbReference type="PANTHER" id="PTHR30521">
    <property type="entry name" value="DEFERROCHELATASE/PEROXIDASE"/>
    <property type="match status" value="1"/>
</dbReference>
<dbReference type="GO" id="GO:0046872">
    <property type="term" value="F:metal ion binding"/>
    <property type="evidence" value="ECO:0007669"/>
    <property type="project" value="UniProtKB-KW"/>
</dbReference>
<sequence>MFPLTRRGFLTGLSVTAGGAALAACSTGESDPAATTNPMAQQESPDPAGDTPRLYDAIVPFDGEHQAGIATPAQANLNLIGFNFVDGVDRGAVSRLMTSWSEDSRRLCTGETPLGSLEPELVVAPANLTVTCGFGPRVFEVIDAVDKRPDWLRPLPEYKLDQLDEKWGQTDLVIQVCSDDPTMLSHATRHLVRSGMDYARVHWMQQGFLRADGAHTPGETPRNLFGQVDGTVNPREEEQFDEQVWIGDDTPEWMQGSTSMVLRRINMNMDTWEMLDRPSREEALGRTLDNGAPLTGENEFDEPDFEATDKFGLPVIDHQSHVFRAKPADGHPEQRILRRPYNYDIAPEPGSEQLSNSGLVFICYQKDPVTQYDPIQQRLDEADRMNEWITHIGSAVYWMPPGTSADGSTGDAYWGQRLLEA</sequence>
<dbReference type="InterPro" id="IPR048327">
    <property type="entry name" value="Dyp_perox_N"/>
</dbReference>
<keyword evidence="3" id="KW-0349">Heme</keyword>
<dbReference type="OrthoDB" id="9781066at2"/>
<evidence type="ECO:0000256" key="5">
    <source>
        <dbReference type="ARBA" id="ARBA00022729"/>
    </source>
</evidence>
<keyword evidence="5 10" id="KW-0732">Signal</keyword>
<dbReference type="InterPro" id="IPR006311">
    <property type="entry name" value="TAT_signal"/>
</dbReference>
<evidence type="ECO:0000256" key="3">
    <source>
        <dbReference type="ARBA" id="ARBA00022617"/>
    </source>
</evidence>
<feature type="region of interest" description="Disordered" evidence="9">
    <location>
        <begin position="26"/>
        <end position="51"/>
    </location>
</feature>
<keyword evidence="2 14" id="KW-0575">Peroxidase</keyword>
<dbReference type="STRING" id="1610489.SAMN06295981_2258"/>
<reference evidence="13 16" key="3">
    <citation type="journal article" date="2020" name="Biotechnol. Biofuels">
        <title>New insights from the biogas microbiome by comprehensive genome-resolved metagenomics of nearly 1600 species originating from multiple anaerobic digesters.</title>
        <authorList>
            <person name="Campanaro S."/>
            <person name="Treu L."/>
            <person name="Rodriguez-R L.M."/>
            <person name="Kovalovszki A."/>
            <person name="Ziels R.M."/>
            <person name="Maus I."/>
            <person name="Zhu X."/>
            <person name="Kougias P.G."/>
            <person name="Basile A."/>
            <person name="Luo G."/>
            <person name="Schluter A."/>
            <person name="Konstantinidis K.T."/>
            <person name="Angelidaki I."/>
        </authorList>
    </citation>
    <scope>NUCLEOTIDE SEQUENCE [LARGE SCALE GENOMIC DNA]</scope>
    <source>
        <strain evidence="13">AS23ysBPME_344</strain>
    </source>
</reference>
<gene>
    <name evidence="13" type="ORF">GX356_11045</name>
    <name evidence="14" type="ORF">SAMN06295981_2258</name>
</gene>
<dbReference type="Pfam" id="PF04261">
    <property type="entry name" value="Dyp_perox_N"/>
    <property type="match status" value="1"/>
</dbReference>
<dbReference type="PROSITE" id="PS51257">
    <property type="entry name" value="PROKAR_LIPOPROTEIN"/>
    <property type="match status" value="1"/>
</dbReference>
<organism evidence="14 15">
    <name type="scientific">Corynebacterium pollutisoli</name>
    <dbReference type="NCBI Taxonomy" id="1610489"/>
    <lineage>
        <taxon>Bacteria</taxon>
        <taxon>Bacillati</taxon>
        <taxon>Actinomycetota</taxon>
        <taxon>Actinomycetes</taxon>
        <taxon>Mycobacteriales</taxon>
        <taxon>Corynebacteriaceae</taxon>
        <taxon>Corynebacterium</taxon>
    </lineage>
</organism>
<evidence type="ECO:0000256" key="2">
    <source>
        <dbReference type="ARBA" id="ARBA00022559"/>
    </source>
</evidence>
<evidence type="ECO:0000256" key="7">
    <source>
        <dbReference type="ARBA" id="ARBA00023004"/>
    </source>
</evidence>
<dbReference type="NCBIfam" id="TIGR01413">
    <property type="entry name" value="Dyp_perox_fam"/>
    <property type="match status" value="1"/>
</dbReference>
<keyword evidence="6" id="KW-0560">Oxidoreductase</keyword>
<evidence type="ECO:0000313" key="16">
    <source>
        <dbReference type="Proteomes" id="UP000568696"/>
    </source>
</evidence>
<dbReference type="InterPro" id="IPR019546">
    <property type="entry name" value="TAT_signal_bac_arc"/>
</dbReference>
<dbReference type="InterPro" id="IPR006314">
    <property type="entry name" value="Dyp_peroxidase"/>
</dbReference>
<evidence type="ECO:0000256" key="9">
    <source>
        <dbReference type="SAM" id="MobiDB-lite"/>
    </source>
</evidence>
<dbReference type="EMBL" id="JAAYSN010000302">
    <property type="protein sequence ID" value="NLP40229.1"/>
    <property type="molecule type" value="Genomic_DNA"/>
</dbReference>
<keyword evidence="4" id="KW-0479">Metal-binding</keyword>
<dbReference type="PANTHER" id="PTHR30521:SF4">
    <property type="entry name" value="DEFERROCHELATASE"/>
    <property type="match status" value="1"/>
</dbReference>
<dbReference type="InterPro" id="IPR011008">
    <property type="entry name" value="Dimeric_a/b-barrel"/>
</dbReference>
<evidence type="ECO:0000256" key="10">
    <source>
        <dbReference type="SAM" id="SignalP"/>
    </source>
</evidence>
<dbReference type="EMBL" id="FXAR01000009">
    <property type="protein sequence ID" value="SMG36532.1"/>
    <property type="molecule type" value="Genomic_DNA"/>
</dbReference>
<dbReference type="SUPFAM" id="SSF54909">
    <property type="entry name" value="Dimeric alpha+beta barrel"/>
    <property type="match status" value="1"/>
</dbReference>
<feature type="compositionally biased region" description="Polar residues" evidence="9">
    <location>
        <begin position="27"/>
        <end position="44"/>
    </location>
</feature>
<comment type="cofactor">
    <cofactor evidence="1">
        <name>heme b</name>
        <dbReference type="ChEBI" id="CHEBI:60344"/>
    </cofactor>
</comment>
<keyword evidence="15" id="KW-1185">Reference proteome</keyword>
<dbReference type="InterPro" id="IPR048328">
    <property type="entry name" value="Dyp_perox_C"/>
</dbReference>
<dbReference type="GO" id="GO:0004601">
    <property type="term" value="F:peroxidase activity"/>
    <property type="evidence" value="ECO:0007669"/>
    <property type="project" value="UniProtKB-KW"/>
</dbReference>
<dbReference type="PROSITE" id="PS51404">
    <property type="entry name" value="DYP_PEROXIDASE"/>
    <property type="match status" value="1"/>
</dbReference>
<dbReference type="RefSeq" id="WP_085550341.1">
    <property type="nucleotide sequence ID" value="NZ_FXAR01000009.1"/>
</dbReference>
<feature type="domain" description="Dyp-type peroxidase N-terminal" evidence="11">
    <location>
        <begin position="66"/>
        <end position="208"/>
    </location>
</feature>
<evidence type="ECO:0000313" key="15">
    <source>
        <dbReference type="Proteomes" id="UP000193309"/>
    </source>
</evidence>
<dbReference type="Proteomes" id="UP000193309">
    <property type="component" value="Unassembled WGS sequence"/>
</dbReference>
<proteinExistence type="inferred from homology"/>
<evidence type="ECO:0000256" key="8">
    <source>
        <dbReference type="ARBA" id="ARBA00025737"/>
    </source>
</evidence>
<dbReference type="PROSITE" id="PS51318">
    <property type="entry name" value="TAT"/>
    <property type="match status" value="1"/>
</dbReference>
<comment type="similarity">
    <text evidence="8">Belongs to the DyP-type peroxidase family.</text>
</comment>
<dbReference type="GO" id="GO:0005829">
    <property type="term" value="C:cytosol"/>
    <property type="evidence" value="ECO:0007669"/>
    <property type="project" value="TreeGrafter"/>
</dbReference>
<reference evidence="14" key="2">
    <citation type="submission" date="2017-04" db="EMBL/GenBank/DDBJ databases">
        <authorList>
            <person name="Afonso C.L."/>
            <person name="Miller P.J."/>
            <person name="Scott M.A."/>
            <person name="Spackman E."/>
            <person name="Goraichik I."/>
            <person name="Dimitrov K.M."/>
            <person name="Suarez D.L."/>
            <person name="Swayne D.E."/>
        </authorList>
    </citation>
    <scope>NUCLEOTIDE SEQUENCE [LARGE SCALE GENOMIC DNA]</scope>
    <source>
        <strain evidence="14">VDS</strain>
    </source>
</reference>
<reference evidence="15" key="1">
    <citation type="submission" date="2017-04" db="EMBL/GenBank/DDBJ databases">
        <authorList>
            <person name="Varghese N."/>
            <person name="Submissions S."/>
        </authorList>
    </citation>
    <scope>NUCLEOTIDE SEQUENCE [LARGE SCALE GENOMIC DNA]</scope>
    <source>
        <strain evidence="15">VDS</strain>
    </source>
</reference>
<evidence type="ECO:0000256" key="1">
    <source>
        <dbReference type="ARBA" id="ARBA00001970"/>
    </source>
</evidence>